<dbReference type="Proteomes" id="UP000597459">
    <property type="component" value="Unassembled WGS sequence"/>
</dbReference>
<reference evidence="1" key="1">
    <citation type="submission" date="2019-11" db="EMBL/GenBank/DDBJ databases">
        <title>Description of new Acetobacter species.</title>
        <authorList>
            <person name="Cleenwerck I."/>
            <person name="Sombolestani A.S."/>
        </authorList>
    </citation>
    <scope>NUCLEOTIDE SEQUENCE</scope>
    <source>
        <strain evidence="1">LMG 1626</strain>
    </source>
</reference>
<gene>
    <name evidence="1" type="ORF">GOB87_11760</name>
</gene>
<dbReference type="EMBL" id="WOTH01000027">
    <property type="protein sequence ID" value="NHO54613.1"/>
    <property type="molecule type" value="Genomic_DNA"/>
</dbReference>
<keyword evidence="2" id="KW-1185">Reference proteome</keyword>
<sequence length="139" mass="14854">MKHFFEGWAGLLLPGWTELSVAGYTRVPVTFSPLGGGTETRPDVDLVFPRPQAALPICAGIGLFTSSDGSDTPVVYWQLSRWEHAGKVEAVLMAQPEVTLLLNRNISWQDGAAIGRTAAGGTVFVNQGVTLIDGVDNVE</sequence>
<organism evidence="1 2">
    <name type="scientific">Acetobacter estunensis</name>
    <dbReference type="NCBI Taxonomy" id="104097"/>
    <lineage>
        <taxon>Bacteria</taxon>
        <taxon>Pseudomonadati</taxon>
        <taxon>Pseudomonadota</taxon>
        <taxon>Alphaproteobacteria</taxon>
        <taxon>Acetobacterales</taxon>
        <taxon>Acetobacteraceae</taxon>
        <taxon>Acetobacter</taxon>
    </lineage>
</organism>
<name>A0A967B841_9PROT</name>
<comment type="caution">
    <text evidence="1">The sequence shown here is derived from an EMBL/GenBank/DDBJ whole genome shotgun (WGS) entry which is preliminary data.</text>
</comment>
<evidence type="ECO:0000313" key="2">
    <source>
        <dbReference type="Proteomes" id="UP000597459"/>
    </source>
</evidence>
<proteinExistence type="predicted"/>
<dbReference type="AlphaFoldDB" id="A0A967B841"/>
<dbReference type="RefSeq" id="WP_166316975.1">
    <property type="nucleotide sequence ID" value="NZ_WOTH01000027.1"/>
</dbReference>
<accession>A0A967B841</accession>
<evidence type="ECO:0000313" key="1">
    <source>
        <dbReference type="EMBL" id="NHO54613.1"/>
    </source>
</evidence>
<protein>
    <submittedName>
        <fullName evidence="1">Uncharacterized protein</fullName>
    </submittedName>
</protein>